<dbReference type="AlphaFoldDB" id="A0AAV4VZM4"/>
<reference evidence="1 2" key="1">
    <citation type="submission" date="2021-06" db="EMBL/GenBank/DDBJ databases">
        <title>Caerostris darwini draft genome.</title>
        <authorList>
            <person name="Kono N."/>
            <person name="Arakawa K."/>
        </authorList>
    </citation>
    <scope>NUCLEOTIDE SEQUENCE [LARGE SCALE GENOMIC DNA]</scope>
</reference>
<keyword evidence="2" id="KW-1185">Reference proteome</keyword>
<comment type="caution">
    <text evidence="1">The sequence shown here is derived from an EMBL/GenBank/DDBJ whole genome shotgun (WGS) entry which is preliminary data.</text>
</comment>
<evidence type="ECO:0000313" key="1">
    <source>
        <dbReference type="EMBL" id="GIY75842.1"/>
    </source>
</evidence>
<gene>
    <name evidence="1" type="ORF">CDAR_231951</name>
</gene>
<name>A0AAV4VZM4_9ARAC</name>
<accession>A0AAV4VZM4</accession>
<evidence type="ECO:0000313" key="2">
    <source>
        <dbReference type="Proteomes" id="UP001054837"/>
    </source>
</evidence>
<protein>
    <submittedName>
        <fullName evidence="1">Uncharacterized protein</fullName>
    </submittedName>
</protein>
<dbReference type="EMBL" id="BPLQ01013904">
    <property type="protein sequence ID" value="GIY75842.1"/>
    <property type="molecule type" value="Genomic_DNA"/>
</dbReference>
<proteinExistence type="predicted"/>
<dbReference type="Proteomes" id="UP001054837">
    <property type="component" value="Unassembled WGS sequence"/>
</dbReference>
<sequence length="124" mass="13430">MTSSFRVACSNAIKHINKQRAAPLAMAVYIGGRSHPTPNQCGGGVPAGSQGRFKGKKISFLSFRTLVYQKRELLTLPFESAVTAAYGFIFSPPPLAVWRPDGQWATALAFGTTVSEEDLFTCCE</sequence>
<organism evidence="1 2">
    <name type="scientific">Caerostris darwini</name>
    <dbReference type="NCBI Taxonomy" id="1538125"/>
    <lineage>
        <taxon>Eukaryota</taxon>
        <taxon>Metazoa</taxon>
        <taxon>Ecdysozoa</taxon>
        <taxon>Arthropoda</taxon>
        <taxon>Chelicerata</taxon>
        <taxon>Arachnida</taxon>
        <taxon>Araneae</taxon>
        <taxon>Araneomorphae</taxon>
        <taxon>Entelegynae</taxon>
        <taxon>Araneoidea</taxon>
        <taxon>Araneidae</taxon>
        <taxon>Caerostris</taxon>
    </lineage>
</organism>